<dbReference type="AlphaFoldDB" id="A0A914RPM1"/>
<keyword evidence="2" id="KW-1185">Reference proteome</keyword>
<name>A0A914RPM1_PAREQ</name>
<feature type="domain" description="PLD-like" evidence="1">
    <location>
        <begin position="9"/>
        <end position="77"/>
    </location>
</feature>
<dbReference type="InterPro" id="IPR032803">
    <property type="entry name" value="PLDc_3"/>
</dbReference>
<dbReference type="WBParaSite" id="PEQ_0000677301-mRNA-1">
    <property type="protein sequence ID" value="PEQ_0000677301-mRNA-1"/>
    <property type="gene ID" value="PEQ_0000677301"/>
</dbReference>
<dbReference type="Pfam" id="PF13918">
    <property type="entry name" value="PLDc_3"/>
    <property type="match status" value="1"/>
</dbReference>
<dbReference type="PANTHER" id="PTHR10185:SF12">
    <property type="entry name" value="PLD PHOSPHODIESTERASE DOMAIN-CONTAINING PROTEIN"/>
    <property type="match status" value="1"/>
</dbReference>
<dbReference type="PANTHER" id="PTHR10185">
    <property type="entry name" value="PHOSPHOLIPASE D - RELATED"/>
    <property type="match status" value="1"/>
</dbReference>
<proteinExistence type="predicted"/>
<evidence type="ECO:0000313" key="3">
    <source>
        <dbReference type="WBParaSite" id="PEQ_0000677301-mRNA-1"/>
    </source>
</evidence>
<accession>A0A914RPM1</accession>
<sequence length="80" mass="8859">MIAHNVSSQQVKELGIAVFNCPCLASDVSKLFDVYWQMGAPNKELPSSWPDDLSTSYNSNNPMDVTLNDEHSAVYFSVCT</sequence>
<evidence type="ECO:0000259" key="1">
    <source>
        <dbReference type="Pfam" id="PF13918"/>
    </source>
</evidence>
<protein>
    <submittedName>
        <fullName evidence="3">PLD-like domain-containing protein</fullName>
    </submittedName>
</protein>
<dbReference type="InterPro" id="IPR050874">
    <property type="entry name" value="Diverse_PLD-related"/>
</dbReference>
<organism evidence="2 3">
    <name type="scientific">Parascaris equorum</name>
    <name type="common">Equine roundworm</name>
    <dbReference type="NCBI Taxonomy" id="6256"/>
    <lineage>
        <taxon>Eukaryota</taxon>
        <taxon>Metazoa</taxon>
        <taxon>Ecdysozoa</taxon>
        <taxon>Nematoda</taxon>
        <taxon>Chromadorea</taxon>
        <taxon>Rhabditida</taxon>
        <taxon>Spirurina</taxon>
        <taxon>Ascaridomorpha</taxon>
        <taxon>Ascaridoidea</taxon>
        <taxon>Ascarididae</taxon>
        <taxon>Parascaris</taxon>
    </lineage>
</organism>
<dbReference type="Proteomes" id="UP000887564">
    <property type="component" value="Unplaced"/>
</dbReference>
<evidence type="ECO:0000313" key="2">
    <source>
        <dbReference type="Proteomes" id="UP000887564"/>
    </source>
</evidence>
<reference evidence="3" key="1">
    <citation type="submission" date="2022-11" db="UniProtKB">
        <authorList>
            <consortium name="WormBaseParasite"/>
        </authorList>
    </citation>
    <scope>IDENTIFICATION</scope>
</reference>